<dbReference type="CDD" id="cd07581">
    <property type="entry name" value="nitrilase_3"/>
    <property type="match status" value="1"/>
</dbReference>
<sequence length="276" mass="28699">MVTSDPTMREASVPRIGLCQLTAAEDPETNLKLIREGVAAAAAEGARIVVFPEAAMARFGIPLGPVAQPLDGPWASTVAALAEEHGVVVVAGMFTPSPDGRVSNTLLVTGGGHHFGYDKIHLYDAFGFAESDTVAPGTAPVTFEVDGIMFGVATCYDIRFPELFRKLADDGADIVLVPTSWGAGEGKREQWEVLVRARALDSGCWVLGCGQADPATTSTPVNPKAPTGIGYSTVSDGFGRVHTQLGAGAELVVVDIDPAVSGKARAATGVLANRRL</sequence>
<accession>M2Z2M8</accession>
<comment type="similarity">
    <text evidence="1">Belongs to the carbon-nitrogen hydrolase superfamily. NIT1/NIT2 family.</text>
</comment>
<protein>
    <submittedName>
        <fullName evidence="3">Nitrilase/cyanide hydratase and apolipoprotein N-acyltransferase</fullName>
    </submittedName>
</protein>
<organism evidence="3 4">
    <name type="scientific">Amycolatopsis decaplanina DSM 44594</name>
    <dbReference type="NCBI Taxonomy" id="1284240"/>
    <lineage>
        <taxon>Bacteria</taxon>
        <taxon>Bacillati</taxon>
        <taxon>Actinomycetota</taxon>
        <taxon>Actinomycetes</taxon>
        <taxon>Pseudonocardiales</taxon>
        <taxon>Pseudonocardiaceae</taxon>
        <taxon>Amycolatopsis</taxon>
    </lineage>
</organism>
<feature type="domain" description="CN hydrolase" evidence="2">
    <location>
        <begin position="14"/>
        <end position="258"/>
    </location>
</feature>
<evidence type="ECO:0000259" key="2">
    <source>
        <dbReference type="PROSITE" id="PS50263"/>
    </source>
</evidence>
<gene>
    <name evidence="3" type="ORF">H074_10085</name>
</gene>
<reference evidence="3 4" key="1">
    <citation type="journal article" date="2013" name="Genome Announc.">
        <title>Draft Genome Sequence of Amycolatopsis decaplanina Strain DSM 44594T.</title>
        <authorList>
            <person name="Kaur N."/>
            <person name="Kumar S."/>
            <person name="Bala M."/>
            <person name="Raghava G.P."/>
            <person name="Mayilraj S."/>
        </authorList>
    </citation>
    <scope>NUCLEOTIDE SEQUENCE [LARGE SCALE GENOMIC DNA]</scope>
    <source>
        <strain evidence="3 4">DSM 44594</strain>
    </source>
</reference>
<keyword evidence="3" id="KW-0012">Acyltransferase</keyword>
<proteinExistence type="inferred from homology"/>
<keyword evidence="3" id="KW-0449">Lipoprotein</keyword>
<dbReference type="InterPro" id="IPR003010">
    <property type="entry name" value="C-N_Hydrolase"/>
</dbReference>
<dbReference type="PANTHER" id="PTHR23088">
    <property type="entry name" value="NITRILASE-RELATED"/>
    <property type="match status" value="1"/>
</dbReference>
<dbReference type="Gene3D" id="3.60.110.10">
    <property type="entry name" value="Carbon-nitrogen hydrolase"/>
    <property type="match status" value="1"/>
</dbReference>
<name>M2Z2M8_9PSEU</name>
<keyword evidence="3" id="KW-0808">Transferase</keyword>
<dbReference type="PROSITE" id="PS50263">
    <property type="entry name" value="CN_HYDROLASE"/>
    <property type="match status" value="1"/>
</dbReference>
<dbReference type="InterPro" id="IPR036526">
    <property type="entry name" value="C-N_Hydrolase_sf"/>
</dbReference>
<dbReference type="InterPro" id="IPR001110">
    <property type="entry name" value="UPF0012_CS"/>
</dbReference>
<dbReference type="GO" id="GO:0016746">
    <property type="term" value="F:acyltransferase activity"/>
    <property type="evidence" value="ECO:0007669"/>
    <property type="project" value="UniProtKB-KW"/>
</dbReference>
<dbReference type="PROSITE" id="PS01227">
    <property type="entry name" value="UPF0012"/>
    <property type="match status" value="1"/>
</dbReference>
<dbReference type="AlphaFoldDB" id="M2Z2M8"/>
<dbReference type="EMBL" id="AOHO01000045">
    <property type="protein sequence ID" value="EME61512.1"/>
    <property type="molecule type" value="Genomic_DNA"/>
</dbReference>
<evidence type="ECO:0000256" key="1">
    <source>
        <dbReference type="ARBA" id="ARBA00010613"/>
    </source>
</evidence>
<evidence type="ECO:0000313" key="4">
    <source>
        <dbReference type="Proteomes" id="UP000054226"/>
    </source>
</evidence>
<dbReference type="PANTHER" id="PTHR23088:SF27">
    <property type="entry name" value="DEAMINATED GLUTATHIONE AMIDASE"/>
    <property type="match status" value="1"/>
</dbReference>
<dbReference type="Pfam" id="PF00795">
    <property type="entry name" value="CN_hydrolase"/>
    <property type="match status" value="1"/>
</dbReference>
<evidence type="ECO:0000313" key="3">
    <source>
        <dbReference type="EMBL" id="EME61512.1"/>
    </source>
</evidence>
<keyword evidence="4" id="KW-1185">Reference proteome</keyword>
<dbReference type="SUPFAM" id="SSF56317">
    <property type="entry name" value="Carbon-nitrogen hydrolase"/>
    <property type="match status" value="1"/>
</dbReference>
<comment type="caution">
    <text evidence="3">The sequence shown here is derived from an EMBL/GenBank/DDBJ whole genome shotgun (WGS) entry which is preliminary data.</text>
</comment>
<dbReference type="PATRIC" id="fig|1284240.4.peg.2044"/>
<dbReference type="Proteomes" id="UP000054226">
    <property type="component" value="Unassembled WGS sequence"/>
</dbReference>